<keyword evidence="1" id="KW-0418">Kinase</keyword>
<dbReference type="PANTHER" id="PTHR47197:SF3">
    <property type="entry name" value="DIHYDRO-HEME D1 DEHYDROGENASE"/>
    <property type="match status" value="1"/>
</dbReference>
<evidence type="ECO:0000313" key="1">
    <source>
        <dbReference type="EMBL" id="TGY89921.1"/>
    </source>
</evidence>
<reference evidence="1 2" key="1">
    <citation type="journal article" date="2017" name="Int. J. Syst. Evol. Microbiol.">
        <title>Marinicauda algicola sp. nov., isolated from a marine red alga Rhodosorus marinus.</title>
        <authorList>
            <person name="Jeong S.E."/>
            <person name="Jeon S.H."/>
            <person name="Chun B.H."/>
            <person name="Kim D.W."/>
            <person name="Jeon C.O."/>
        </authorList>
    </citation>
    <scope>NUCLEOTIDE SEQUENCE [LARGE SCALE GENOMIC DNA]</scope>
    <source>
        <strain evidence="1 2">JCM 31718</strain>
    </source>
</reference>
<keyword evidence="1" id="KW-0808">Transferase</keyword>
<protein>
    <submittedName>
        <fullName evidence="1">Serine/threonine protein kinase</fullName>
    </submittedName>
</protein>
<keyword evidence="1" id="KW-0723">Serine/threonine-protein kinase</keyword>
<proteinExistence type="predicted"/>
<gene>
    <name evidence="1" type="ORF">E5163_01925</name>
</gene>
<dbReference type="InterPro" id="IPR051200">
    <property type="entry name" value="Host-pathogen_enzymatic-act"/>
</dbReference>
<keyword evidence="2" id="KW-1185">Reference proteome</keyword>
<dbReference type="InterPro" id="IPR015943">
    <property type="entry name" value="WD40/YVTN_repeat-like_dom_sf"/>
</dbReference>
<dbReference type="RefSeq" id="WP_135994418.1">
    <property type="nucleotide sequence ID" value="NZ_CP071057.1"/>
</dbReference>
<organism evidence="1 2">
    <name type="scientific">Marinicauda algicola</name>
    <dbReference type="NCBI Taxonomy" id="2029849"/>
    <lineage>
        <taxon>Bacteria</taxon>
        <taxon>Pseudomonadati</taxon>
        <taxon>Pseudomonadota</taxon>
        <taxon>Alphaproteobacteria</taxon>
        <taxon>Maricaulales</taxon>
        <taxon>Maricaulaceae</taxon>
        <taxon>Marinicauda</taxon>
    </lineage>
</organism>
<dbReference type="OrthoDB" id="145213at2"/>
<dbReference type="Proteomes" id="UP000308054">
    <property type="component" value="Unassembled WGS sequence"/>
</dbReference>
<dbReference type="AlphaFoldDB" id="A0A4S2H3J0"/>
<dbReference type="EMBL" id="SRXW01000001">
    <property type="protein sequence ID" value="TGY89921.1"/>
    <property type="molecule type" value="Genomic_DNA"/>
</dbReference>
<sequence>MAMSKFAAGLLAGALLAGGFAGLRAWQEARYGTGPVESAAPVAGPSREIAFVANAVGGTVTLIDIASAETLGEIDVLADGRRPGLLRDPLQFLAQGRVEAEGGLNYAQDSDLSRDGRVLFVSRGHLGDVAAFDIASGAILWRTPVAGLRADHMAISPDGERLYVSTLIYSGDVVEVLDTRDGARIGRFTAGRWPHDVHVSPDGAQVYVASLGEMTAPLAGRGEQDHAYTVTLADAASLEVRERFAFEAGVRPFQVTADGNRLYAQLSNAHALIAYDLSTAEVTDRLELPVAAGVTEADWDFEAPHHGLALTPDEATLCVAARASDYAGLVSAPELSLIAAVPVGDGPSWAALSLDGGICVLANNRSDDVSLVSLAGRAEIARLPAGRGPKHVTVGRVPEDTLAAFGG</sequence>
<dbReference type="Gene3D" id="2.130.10.10">
    <property type="entry name" value="YVTN repeat-like/Quinoprotein amine dehydrogenase"/>
    <property type="match status" value="2"/>
</dbReference>
<dbReference type="SUPFAM" id="SSF50974">
    <property type="entry name" value="Nitrous oxide reductase, N-terminal domain"/>
    <property type="match status" value="1"/>
</dbReference>
<accession>A0A4S2H3J0</accession>
<evidence type="ECO:0000313" key="2">
    <source>
        <dbReference type="Proteomes" id="UP000308054"/>
    </source>
</evidence>
<dbReference type="PANTHER" id="PTHR47197">
    <property type="entry name" value="PROTEIN NIRF"/>
    <property type="match status" value="1"/>
</dbReference>
<dbReference type="GO" id="GO:0004674">
    <property type="term" value="F:protein serine/threonine kinase activity"/>
    <property type="evidence" value="ECO:0007669"/>
    <property type="project" value="UniProtKB-KW"/>
</dbReference>
<dbReference type="InterPro" id="IPR011045">
    <property type="entry name" value="N2O_reductase_N"/>
</dbReference>
<comment type="caution">
    <text evidence="1">The sequence shown here is derived from an EMBL/GenBank/DDBJ whole genome shotgun (WGS) entry which is preliminary data.</text>
</comment>
<name>A0A4S2H3J0_9PROT</name>